<sequence>MAGLSGPAGGWEAGPPGTAPPARRCFKKLLRGSERGRSRSPNKRTEPTGQVHGCGDSGGMTGHHGWGYGQDDGRRRPPPPPPARTPTQLHSPQPSRPSRFPGPASSHPPGWTGTPLPSWSPNSAQALVPRANRKVRAAPRVVPPPATCPAAESCRLLCEAPDCPARSDPGPDSHSPRACAARGAGAAERCARVSVRGARTAGVRGLRGIGAPRGKGAVSPGESFPAEVAELPSWLVPEGRGHMGAQACLAVCTERVFAHPVAHTSLLG</sequence>
<gene>
    <name evidence="2" type="ORF">P7K49_036521</name>
</gene>
<feature type="compositionally biased region" description="Low complexity" evidence="1">
    <location>
        <begin position="13"/>
        <end position="22"/>
    </location>
</feature>
<proteinExistence type="predicted"/>
<evidence type="ECO:0000313" key="3">
    <source>
        <dbReference type="Proteomes" id="UP001266305"/>
    </source>
</evidence>
<organism evidence="2 3">
    <name type="scientific">Saguinus oedipus</name>
    <name type="common">Cotton-top tamarin</name>
    <name type="synonym">Oedipomidas oedipus</name>
    <dbReference type="NCBI Taxonomy" id="9490"/>
    <lineage>
        <taxon>Eukaryota</taxon>
        <taxon>Metazoa</taxon>
        <taxon>Chordata</taxon>
        <taxon>Craniata</taxon>
        <taxon>Vertebrata</taxon>
        <taxon>Euteleostomi</taxon>
        <taxon>Mammalia</taxon>
        <taxon>Eutheria</taxon>
        <taxon>Euarchontoglires</taxon>
        <taxon>Primates</taxon>
        <taxon>Haplorrhini</taxon>
        <taxon>Platyrrhini</taxon>
        <taxon>Cebidae</taxon>
        <taxon>Callitrichinae</taxon>
        <taxon>Saguinus</taxon>
    </lineage>
</organism>
<dbReference type="EMBL" id="JASSZA010000021">
    <property type="protein sequence ID" value="KAK2085221.1"/>
    <property type="molecule type" value="Genomic_DNA"/>
</dbReference>
<protein>
    <submittedName>
        <fullName evidence="2">Uncharacterized protein</fullName>
    </submittedName>
</protein>
<accession>A0ABQ9TKM2</accession>
<comment type="caution">
    <text evidence="2">The sequence shown here is derived from an EMBL/GenBank/DDBJ whole genome shotgun (WGS) entry which is preliminary data.</text>
</comment>
<feature type="compositionally biased region" description="Gly residues" evidence="1">
    <location>
        <begin position="55"/>
        <end position="70"/>
    </location>
</feature>
<evidence type="ECO:0000313" key="2">
    <source>
        <dbReference type="EMBL" id="KAK2085221.1"/>
    </source>
</evidence>
<keyword evidence="3" id="KW-1185">Reference proteome</keyword>
<reference evidence="2 3" key="1">
    <citation type="submission" date="2023-05" db="EMBL/GenBank/DDBJ databases">
        <title>B98-5 Cell Line De Novo Hybrid Assembly: An Optical Mapping Approach.</title>
        <authorList>
            <person name="Kananen K."/>
            <person name="Auerbach J.A."/>
            <person name="Kautto E."/>
            <person name="Blachly J.S."/>
        </authorList>
    </citation>
    <scope>NUCLEOTIDE SEQUENCE [LARGE SCALE GENOMIC DNA]</scope>
    <source>
        <strain evidence="2">B95-8</strain>
        <tissue evidence="2">Cell line</tissue>
    </source>
</reference>
<name>A0ABQ9TKM2_SAGOE</name>
<feature type="compositionally biased region" description="Gly residues" evidence="1">
    <location>
        <begin position="1"/>
        <end position="12"/>
    </location>
</feature>
<feature type="region of interest" description="Disordered" evidence="1">
    <location>
        <begin position="1"/>
        <end position="123"/>
    </location>
</feature>
<dbReference type="Proteomes" id="UP001266305">
    <property type="component" value="Unassembled WGS sequence"/>
</dbReference>
<evidence type="ECO:0000256" key="1">
    <source>
        <dbReference type="SAM" id="MobiDB-lite"/>
    </source>
</evidence>